<gene>
    <name evidence="2" type="ORF">AVEN_40649-2_1</name>
</gene>
<feature type="compositionally biased region" description="Basic and acidic residues" evidence="1">
    <location>
        <begin position="9"/>
        <end position="24"/>
    </location>
</feature>
<dbReference type="AlphaFoldDB" id="A0A4Y2H2N9"/>
<sequence length="54" mass="6415">KVYAVLTRSEAKRSSEEDGNKEAEVEQPEEIVKILKLMKIFCHKQMRNIRKLRN</sequence>
<evidence type="ECO:0000313" key="2">
    <source>
        <dbReference type="EMBL" id="GBM59727.1"/>
    </source>
</evidence>
<name>A0A4Y2H2N9_ARAVE</name>
<evidence type="ECO:0000313" key="3">
    <source>
        <dbReference type="Proteomes" id="UP000499080"/>
    </source>
</evidence>
<organism evidence="2 3">
    <name type="scientific">Araneus ventricosus</name>
    <name type="common">Orbweaver spider</name>
    <name type="synonym">Epeira ventricosa</name>
    <dbReference type="NCBI Taxonomy" id="182803"/>
    <lineage>
        <taxon>Eukaryota</taxon>
        <taxon>Metazoa</taxon>
        <taxon>Ecdysozoa</taxon>
        <taxon>Arthropoda</taxon>
        <taxon>Chelicerata</taxon>
        <taxon>Arachnida</taxon>
        <taxon>Araneae</taxon>
        <taxon>Araneomorphae</taxon>
        <taxon>Entelegynae</taxon>
        <taxon>Araneoidea</taxon>
        <taxon>Araneidae</taxon>
        <taxon>Araneus</taxon>
    </lineage>
</organism>
<accession>A0A4Y2H2N9</accession>
<dbReference type="EMBL" id="BGPR01001696">
    <property type="protein sequence ID" value="GBM59727.1"/>
    <property type="molecule type" value="Genomic_DNA"/>
</dbReference>
<keyword evidence="3" id="KW-1185">Reference proteome</keyword>
<comment type="caution">
    <text evidence="2">The sequence shown here is derived from an EMBL/GenBank/DDBJ whole genome shotgun (WGS) entry which is preliminary data.</text>
</comment>
<feature type="non-terminal residue" evidence="2">
    <location>
        <position position="1"/>
    </location>
</feature>
<proteinExistence type="predicted"/>
<protein>
    <submittedName>
        <fullName evidence="2">Uncharacterized protein</fullName>
    </submittedName>
</protein>
<dbReference type="Proteomes" id="UP000499080">
    <property type="component" value="Unassembled WGS sequence"/>
</dbReference>
<feature type="region of interest" description="Disordered" evidence="1">
    <location>
        <begin position="1"/>
        <end position="26"/>
    </location>
</feature>
<reference evidence="2 3" key="1">
    <citation type="journal article" date="2019" name="Sci. Rep.">
        <title>Orb-weaving spider Araneus ventricosus genome elucidates the spidroin gene catalogue.</title>
        <authorList>
            <person name="Kono N."/>
            <person name="Nakamura H."/>
            <person name="Ohtoshi R."/>
            <person name="Moran D.A.P."/>
            <person name="Shinohara A."/>
            <person name="Yoshida Y."/>
            <person name="Fujiwara M."/>
            <person name="Mori M."/>
            <person name="Tomita M."/>
            <person name="Arakawa K."/>
        </authorList>
    </citation>
    <scope>NUCLEOTIDE SEQUENCE [LARGE SCALE GENOMIC DNA]</scope>
</reference>
<evidence type="ECO:0000256" key="1">
    <source>
        <dbReference type="SAM" id="MobiDB-lite"/>
    </source>
</evidence>